<evidence type="ECO:0000256" key="1">
    <source>
        <dbReference type="SAM" id="MobiDB-lite"/>
    </source>
</evidence>
<dbReference type="InterPro" id="IPR016972">
    <property type="entry name" value="UCP031279"/>
</dbReference>
<gene>
    <name evidence="2" type="ORF">AQUCO_06000069v1</name>
</gene>
<dbReference type="InParanoid" id="A0A2G5CDT8"/>
<dbReference type="PANTHER" id="PTHR33526">
    <property type="entry name" value="OS07G0123800 PROTEIN"/>
    <property type="match status" value="1"/>
</dbReference>
<evidence type="ECO:0000313" key="2">
    <source>
        <dbReference type="EMBL" id="PIA29461.1"/>
    </source>
</evidence>
<dbReference type="OrthoDB" id="694638at2759"/>
<proteinExistence type="predicted"/>
<dbReference type="PIRSF" id="PIRSF031279">
    <property type="entry name" value="UCP031279"/>
    <property type="match status" value="1"/>
</dbReference>
<dbReference type="PANTHER" id="PTHR33526:SF4">
    <property type="entry name" value="OS07G0123800 PROTEIN"/>
    <property type="match status" value="1"/>
</dbReference>
<protein>
    <submittedName>
        <fullName evidence="2">Uncharacterized protein</fullName>
    </submittedName>
</protein>
<name>A0A2G5CDT8_AQUCA</name>
<dbReference type="AlphaFoldDB" id="A0A2G5CDT8"/>
<feature type="region of interest" description="Disordered" evidence="1">
    <location>
        <begin position="49"/>
        <end position="70"/>
    </location>
</feature>
<sequence length="149" mass="16872">MSKKAVVKHEGKFIKCIKAPIRFLTKARDLYVNSLTDCTGRMNAVGYPSGPVNMMPRSFSTSSSRSNDDEDFRELVRAASQRGLKEKIELEIRQQRGSKKLPRSFTVGIGRIDEDKACDQFEDDLKIKSDLLYPRSKSYAVAKKPGFFT</sequence>
<reference evidence="2 3" key="1">
    <citation type="submission" date="2017-09" db="EMBL/GenBank/DDBJ databases">
        <title>WGS assembly of Aquilegia coerulea Goldsmith.</title>
        <authorList>
            <person name="Hodges S."/>
            <person name="Kramer E."/>
            <person name="Nordborg M."/>
            <person name="Tomkins J."/>
            <person name="Borevitz J."/>
            <person name="Derieg N."/>
            <person name="Yan J."/>
            <person name="Mihaltcheva S."/>
            <person name="Hayes R.D."/>
            <person name="Rokhsar D."/>
        </authorList>
    </citation>
    <scope>NUCLEOTIDE SEQUENCE [LARGE SCALE GENOMIC DNA]</scope>
    <source>
        <strain evidence="3">cv. Goldsmith</strain>
    </source>
</reference>
<dbReference type="FunCoup" id="A0A2G5CDT8">
    <property type="interactions" value="184"/>
</dbReference>
<dbReference type="EMBL" id="KZ305077">
    <property type="protein sequence ID" value="PIA29461.1"/>
    <property type="molecule type" value="Genomic_DNA"/>
</dbReference>
<keyword evidence="3" id="KW-1185">Reference proteome</keyword>
<dbReference type="STRING" id="218851.A0A2G5CDT8"/>
<dbReference type="Proteomes" id="UP000230069">
    <property type="component" value="Unassembled WGS sequence"/>
</dbReference>
<organism evidence="2 3">
    <name type="scientific">Aquilegia coerulea</name>
    <name type="common">Rocky mountain columbine</name>
    <dbReference type="NCBI Taxonomy" id="218851"/>
    <lineage>
        <taxon>Eukaryota</taxon>
        <taxon>Viridiplantae</taxon>
        <taxon>Streptophyta</taxon>
        <taxon>Embryophyta</taxon>
        <taxon>Tracheophyta</taxon>
        <taxon>Spermatophyta</taxon>
        <taxon>Magnoliopsida</taxon>
        <taxon>Ranunculales</taxon>
        <taxon>Ranunculaceae</taxon>
        <taxon>Thalictroideae</taxon>
        <taxon>Aquilegia</taxon>
    </lineage>
</organism>
<evidence type="ECO:0000313" key="3">
    <source>
        <dbReference type="Proteomes" id="UP000230069"/>
    </source>
</evidence>
<accession>A0A2G5CDT8</accession>